<dbReference type="Proteomes" id="UP001159428">
    <property type="component" value="Unassembled WGS sequence"/>
</dbReference>
<comment type="caution">
    <text evidence="1">The sequence shown here is derived from an EMBL/GenBank/DDBJ whole genome shotgun (WGS) entry which is preliminary data.</text>
</comment>
<sequence length="115" mass="12780">MKSSRGVMDVFQGLDLLSGSDTFRKNQTTSLRDKGTKSELDDFFSVKEDITRSSPVKQANAQEAAKDSVTDLFDPLLTDSKNAVGNHVTQSNLASITETITIQIQRQTFLRIRNL</sequence>
<accession>A0AAU9W9H1</accession>
<gene>
    <name evidence="1" type="ORF">PMEA_00001556</name>
</gene>
<keyword evidence="2" id="KW-1185">Reference proteome</keyword>
<protein>
    <submittedName>
        <fullName evidence="1">Uncharacterized protein</fullName>
    </submittedName>
</protein>
<dbReference type="AlphaFoldDB" id="A0AAU9W9H1"/>
<reference evidence="1 2" key="1">
    <citation type="submission" date="2022-05" db="EMBL/GenBank/DDBJ databases">
        <authorList>
            <consortium name="Genoscope - CEA"/>
            <person name="William W."/>
        </authorList>
    </citation>
    <scope>NUCLEOTIDE SEQUENCE [LARGE SCALE GENOMIC DNA]</scope>
</reference>
<evidence type="ECO:0000313" key="1">
    <source>
        <dbReference type="EMBL" id="CAH3106457.1"/>
    </source>
</evidence>
<evidence type="ECO:0000313" key="2">
    <source>
        <dbReference type="Proteomes" id="UP001159428"/>
    </source>
</evidence>
<dbReference type="EMBL" id="CALNXJ010000010">
    <property type="protein sequence ID" value="CAH3106457.1"/>
    <property type="molecule type" value="Genomic_DNA"/>
</dbReference>
<proteinExistence type="predicted"/>
<organism evidence="1 2">
    <name type="scientific">Pocillopora meandrina</name>
    <dbReference type="NCBI Taxonomy" id="46732"/>
    <lineage>
        <taxon>Eukaryota</taxon>
        <taxon>Metazoa</taxon>
        <taxon>Cnidaria</taxon>
        <taxon>Anthozoa</taxon>
        <taxon>Hexacorallia</taxon>
        <taxon>Scleractinia</taxon>
        <taxon>Astrocoeniina</taxon>
        <taxon>Pocilloporidae</taxon>
        <taxon>Pocillopora</taxon>
    </lineage>
</organism>
<name>A0AAU9W9H1_9CNID</name>